<evidence type="ECO:0000256" key="3">
    <source>
        <dbReference type="ARBA" id="ARBA00013149"/>
    </source>
</evidence>
<evidence type="ECO:0000256" key="6">
    <source>
        <dbReference type="ARBA" id="ARBA00022763"/>
    </source>
</evidence>
<dbReference type="GO" id="GO:0000719">
    <property type="term" value="P:photoreactive repair"/>
    <property type="evidence" value="ECO:0007669"/>
    <property type="project" value="TreeGrafter"/>
</dbReference>
<keyword evidence="5" id="KW-0285">Flavoprotein</keyword>
<keyword evidence="9" id="KW-0234">DNA repair</keyword>
<organism evidence="14 15">
    <name type="scientific">Cyanidium caldarium</name>
    <name type="common">Red alga</name>
    <dbReference type="NCBI Taxonomy" id="2771"/>
    <lineage>
        <taxon>Eukaryota</taxon>
        <taxon>Rhodophyta</taxon>
        <taxon>Bangiophyceae</taxon>
        <taxon>Cyanidiales</taxon>
        <taxon>Cyanidiaceae</taxon>
        <taxon>Cyanidium</taxon>
    </lineage>
</organism>
<keyword evidence="6" id="KW-0227">DNA damage</keyword>
<dbReference type="SUPFAM" id="SSF52425">
    <property type="entry name" value="Cryptochrome/photolyase, N-terminal domain"/>
    <property type="match status" value="1"/>
</dbReference>
<dbReference type="PROSITE" id="PS51645">
    <property type="entry name" value="PHR_CRY_ALPHA_BETA"/>
    <property type="match status" value="1"/>
</dbReference>
<evidence type="ECO:0000313" key="15">
    <source>
        <dbReference type="Proteomes" id="UP001301350"/>
    </source>
</evidence>
<evidence type="ECO:0000256" key="9">
    <source>
        <dbReference type="ARBA" id="ARBA00023204"/>
    </source>
</evidence>
<evidence type="ECO:0000256" key="4">
    <source>
        <dbReference type="ARBA" id="ARBA00014046"/>
    </source>
</evidence>
<comment type="caution">
    <text evidence="14">The sequence shown here is derived from an EMBL/GenBank/DDBJ whole genome shotgun (WGS) entry which is preliminary data.</text>
</comment>
<dbReference type="InterPro" id="IPR014729">
    <property type="entry name" value="Rossmann-like_a/b/a_fold"/>
</dbReference>
<dbReference type="AlphaFoldDB" id="A0AAV9J2B0"/>
<name>A0AAV9J2B0_CYACA</name>
<keyword evidence="7" id="KW-0274">FAD</keyword>
<dbReference type="Pfam" id="PF00875">
    <property type="entry name" value="DNA_photolyase"/>
    <property type="match status" value="1"/>
</dbReference>
<evidence type="ECO:0000256" key="11">
    <source>
        <dbReference type="ARBA" id="ARBA00031671"/>
    </source>
</evidence>
<comment type="cofactor">
    <cofactor evidence="1">
        <name>FAD</name>
        <dbReference type="ChEBI" id="CHEBI:57692"/>
    </cofactor>
</comment>
<dbReference type="PANTHER" id="PTHR10211:SF0">
    <property type="entry name" value="DEOXYRIBODIPYRIMIDINE PHOTO-LYASE"/>
    <property type="match status" value="1"/>
</dbReference>
<dbReference type="EMBL" id="JANCYW010000018">
    <property type="protein sequence ID" value="KAK4538546.1"/>
    <property type="molecule type" value="Genomic_DNA"/>
</dbReference>
<sequence length="504" mass="58311">MGGSVVESERIGVLNHKPVLAQRAYVLYWMEASARALANHALEYAMERANALDKPLVACYGVADDADYYNLRHCTFLLEGLHELQQHLLCKRQVPLYVLRGDPAQVALQCARQAACEVVTDRGYLRHQRQWRERVAAELDCRLTQVESEAVVPVELASDRHEFAARTLRPRVWRYIQRFCQAPAEVPLRVGQRGSTVVDIGSLKRLLPPEEEGVDAERAVTEALSHLQHMDRSVAPVSQYFRGGTQQALRRLQEFCEGALRHYNDGRNRPESSLTSRLSPYLHFGHISPITVALAAWQAPQVKREDRDAFIEELIVRRELSFNHCWYARDDYDRLRCLPEWALLTGKQHEHDRRDVLYDLEALEHARTADEYWNAAQNEMVYSGRMHGMMRMYWAKKVIEWTASWQQACEWLIHLNDKYEVDGWDPNSYVGVLWCFGLHDRAHMERPIFGKLRWMSRGGLERKFHMPAYVALVAVLQRGGSMEEAQRAADRIASQKAVKRARRK</sequence>
<comment type="catalytic activity">
    <reaction evidence="12">
        <text>cyclobutadipyrimidine (in DNA) = 2 pyrimidine residues (in DNA).</text>
        <dbReference type="EC" id="4.1.99.3"/>
    </reaction>
</comment>
<evidence type="ECO:0000256" key="10">
    <source>
        <dbReference type="ARBA" id="ARBA00023239"/>
    </source>
</evidence>
<dbReference type="GO" id="GO:0003904">
    <property type="term" value="F:deoxyribodipyrimidine photo-lyase activity"/>
    <property type="evidence" value="ECO:0007669"/>
    <property type="project" value="UniProtKB-EC"/>
</dbReference>
<evidence type="ECO:0000256" key="1">
    <source>
        <dbReference type="ARBA" id="ARBA00001974"/>
    </source>
</evidence>
<accession>A0AAV9J2B0</accession>
<evidence type="ECO:0000256" key="12">
    <source>
        <dbReference type="ARBA" id="ARBA00033999"/>
    </source>
</evidence>
<evidence type="ECO:0000313" key="14">
    <source>
        <dbReference type="EMBL" id="KAK4538546.1"/>
    </source>
</evidence>
<feature type="domain" description="Photolyase/cryptochrome alpha/beta" evidence="13">
    <location>
        <begin position="24"/>
        <end position="154"/>
    </location>
</feature>
<evidence type="ECO:0000256" key="5">
    <source>
        <dbReference type="ARBA" id="ARBA00022630"/>
    </source>
</evidence>
<evidence type="ECO:0000256" key="8">
    <source>
        <dbReference type="ARBA" id="ARBA00023125"/>
    </source>
</evidence>
<evidence type="ECO:0000256" key="7">
    <source>
        <dbReference type="ARBA" id="ARBA00022827"/>
    </source>
</evidence>
<dbReference type="Gene3D" id="1.25.40.80">
    <property type="match status" value="1"/>
</dbReference>
<comment type="similarity">
    <text evidence="2">Belongs to the DNA photolyase class-2 family.</text>
</comment>
<dbReference type="GO" id="GO:0003677">
    <property type="term" value="F:DNA binding"/>
    <property type="evidence" value="ECO:0007669"/>
    <property type="project" value="UniProtKB-KW"/>
</dbReference>
<dbReference type="InterPro" id="IPR052219">
    <property type="entry name" value="Photolyase_Class-2"/>
</dbReference>
<keyword evidence="8" id="KW-0238">DNA-binding</keyword>
<dbReference type="Gene3D" id="1.10.579.10">
    <property type="entry name" value="DNA Cyclobutane Dipyrimidine Photolyase, subunit A, domain 3"/>
    <property type="match status" value="1"/>
</dbReference>
<proteinExistence type="inferred from homology"/>
<dbReference type="Proteomes" id="UP001301350">
    <property type="component" value="Unassembled WGS sequence"/>
</dbReference>
<dbReference type="InterPro" id="IPR036155">
    <property type="entry name" value="Crypto/Photolyase_N_sf"/>
</dbReference>
<protein>
    <recommendedName>
        <fullName evidence="4">Deoxyribodipyrimidine photo-lyase</fullName>
        <ecNumber evidence="3">4.1.99.3</ecNumber>
    </recommendedName>
    <alternativeName>
        <fullName evidence="11">DNA photolyase</fullName>
    </alternativeName>
</protein>
<dbReference type="PANTHER" id="PTHR10211">
    <property type="entry name" value="DEOXYRIBODIPYRIMIDINE PHOTOLYASE"/>
    <property type="match status" value="1"/>
</dbReference>
<evidence type="ECO:0000256" key="2">
    <source>
        <dbReference type="ARBA" id="ARBA00006409"/>
    </source>
</evidence>
<keyword evidence="15" id="KW-1185">Reference proteome</keyword>
<dbReference type="SUPFAM" id="SSF48173">
    <property type="entry name" value="Cryptochrome/photolyase FAD-binding domain"/>
    <property type="match status" value="1"/>
</dbReference>
<reference evidence="14 15" key="1">
    <citation type="submission" date="2022-07" db="EMBL/GenBank/DDBJ databases">
        <title>Genome-wide signatures of adaptation to extreme environments.</title>
        <authorList>
            <person name="Cho C.H."/>
            <person name="Yoon H.S."/>
        </authorList>
    </citation>
    <scope>NUCLEOTIDE SEQUENCE [LARGE SCALE GENOMIC DNA]</scope>
    <source>
        <strain evidence="14 15">DBV 063 E5</strain>
    </source>
</reference>
<dbReference type="InterPro" id="IPR036134">
    <property type="entry name" value="Crypto/Photolyase_FAD-like_sf"/>
</dbReference>
<dbReference type="EC" id="4.1.99.3" evidence="3"/>
<evidence type="ECO:0000259" key="13">
    <source>
        <dbReference type="PROSITE" id="PS51645"/>
    </source>
</evidence>
<dbReference type="Gene3D" id="3.40.50.620">
    <property type="entry name" value="HUPs"/>
    <property type="match status" value="1"/>
</dbReference>
<keyword evidence="10" id="KW-0456">Lyase</keyword>
<dbReference type="FunFam" id="1.10.579.10:FF:000002">
    <property type="entry name" value="Deoxyribodipyrimidine photolyase"/>
    <property type="match status" value="1"/>
</dbReference>
<gene>
    <name evidence="14" type="ORF">CDCA_CDCA18G4571</name>
</gene>
<dbReference type="InterPro" id="IPR006050">
    <property type="entry name" value="DNA_photolyase_N"/>
</dbReference>